<feature type="region of interest" description="Disordered" evidence="1">
    <location>
        <begin position="132"/>
        <end position="284"/>
    </location>
</feature>
<reference evidence="2" key="1">
    <citation type="submission" date="2020-10" db="EMBL/GenBank/DDBJ databases">
        <title>High-Quality Genome Resource of Clonostachys rosea strain S41 by Oxford Nanopore Long-Read Sequencing.</title>
        <authorList>
            <person name="Wang H."/>
        </authorList>
    </citation>
    <scope>NUCLEOTIDE SEQUENCE</scope>
    <source>
        <strain evidence="2">S41</strain>
    </source>
</reference>
<evidence type="ECO:0000256" key="1">
    <source>
        <dbReference type="SAM" id="MobiDB-lite"/>
    </source>
</evidence>
<dbReference type="AlphaFoldDB" id="A0A8H7N0Z6"/>
<evidence type="ECO:0000313" key="2">
    <source>
        <dbReference type="EMBL" id="KAF9743840.1"/>
    </source>
</evidence>
<accession>A0A8H7N0Z6</accession>
<gene>
    <name evidence="2" type="ORF">IM811_006180</name>
</gene>
<feature type="compositionally biased region" description="Polar residues" evidence="1">
    <location>
        <begin position="170"/>
        <end position="192"/>
    </location>
</feature>
<evidence type="ECO:0000313" key="3">
    <source>
        <dbReference type="Proteomes" id="UP000616885"/>
    </source>
</evidence>
<comment type="caution">
    <text evidence="2">The sequence shown here is derived from an EMBL/GenBank/DDBJ whole genome shotgun (WGS) entry which is preliminary data.</text>
</comment>
<name>A0A8H7N0Z6_BIOOC</name>
<feature type="compositionally biased region" description="Basic residues" evidence="1">
    <location>
        <begin position="133"/>
        <end position="144"/>
    </location>
</feature>
<dbReference type="EMBL" id="JADCTT010000016">
    <property type="protein sequence ID" value="KAF9743840.1"/>
    <property type="molecule type" value="Genomic_DNA"/>
</dbReference>
<proteinExistence type="predicted"/>
<sequence>MPPASSSRVKEPKLPTIGSLYDKLNYGDRICERRPERKGMLKNSIKTFDTSHGNKYQKPRSTNDLNKRVYKDSMSQMASDFLKEEGPRLWPNDHSDTGLYEGTLVWPNNKVKLQDLITQVLLRKCLNRLKNDKMRKRQSGHRPRGAGSSTMEIDDDEPDNTPVTPRRRSPMSQQLQLPGNVQTTPQSATTHPATVEEEDPFASGGEDAEAAQRRDGGRPKQPLPRAVPSTTLIAPRRPASTGHSPLGTTSSRSNVDGRNTASSLTEGNLHVHNSSAPSLNNSHSREVDVISDDDEFMPPWKRSFQALIGDKATGRVKGRR</sequence>
<feature type="compositionally biased region" description="Polar residues" evidence="1">
    <location>
        <begin position="241"/>
        <end position="282"/>
    </location>
</feature>
<dbReference type="Proteomes" id="UP000616885">
    <property type="component" value="Unassembled WGS sequence"/>
</dbReference>
<organism evidence="2 3">
    <name type="scientific">Bionectria ochroleuca</name>
    <name type="common">Gliocladium roseum</name>
    <dbReference type="NCBI Taxonomy" id="29856"/>
    <lineage>
        <taxon>Eukaryota</taxon>
        <taxon>Fungi</taxon>
        <taxon>Dikarya</taxon>
        <taxon>Ascomycota</taxon>
        <taxon>Pezizomycotina</taxon>
        <taxon>Sordariomycetes</taxon>
        <taxon>Hypocreomycetidae</taxon>
        <taxon>Hypocreales</taxon>
        <taxon>Bionectriaceae</taxon>
        <taxon>Clonostachys</taxon>
    </lineage>
</organism>
<protein>
    <submittedName>
        <fullName evidence="2">Uncharacterized protein</fullName>
    </submittedName>
</protein>